<evidence type="ECO:0000313" key="3">
    <source>
        <dbReference type="EMBL" id="CAL1148074.1"/>
    </source>
</evidence>
<evidence type="ECO:0000259" key="1">
    <source>
        <dbReference type="Pfam" id="PF20691"/>
    </source>
</evidence>
<dbReference type="InterPro" id="IPR049100">
    <property type="entry name" value="TAGT"/>
</dbReference>
<evidence type="ECO:0000313" key="2">
    <source>
        <dbReference type="EMBL" id="CAI3994699.1"/>
    </source>
</evidence>
<dbReference type="OrthoDB" id="446099at2759"/>
<organism evidence="2">
    <name type="scientific">Cladocopium goreaui</name>
    <dbReference type="NCBI Taxonomy" id="2562237"/>
    <lineage>
        <taxon>Eukaryota</taxon>
        <taxon>Sar</taxon>
        <taxon>Alveolata</taxon>
        <taxon>Dinophyceae</taxon>
        <taxon>Suessiales</taxon>
        <taxon>Symbiodiniaceae</taxon>
        <taxon>Cladocopium</taxon>
    </lineage>
</organism>
<sequence>MGWGSSSTQRAKVAAGTYATTRGHFPEAELARAMRTPPAVPGEEVELQECVLSALGDNNKVLFNARLQGPVQEVLNWEATCKRCERSMKDRKPDKQALQIPYPVFIPSRGRPAKAHLNWQATHVFGAQKEDKPPGFKPVVCLVIEPAEEEEYRATWPSSLMLILPESNCGPGYARWVVQQVCTKFCLEGDPTNPQRFQRIWIVDDTLTMFYRLALMEKFVGCGRLRRPKRMKYRVANEGLMFMEALLAVQKHHFIGRAAVAGFLRDDGTAVCKRNDWKLDELALYKVVMLDLCELWRLGVEYMPQLQMYEDICLNHDVLTRGGHTLKCQCYGFRAVHAKKGGCLKQRDGRHKPGQTRLKDLVQKTAFRSMQKDRQKAVRELLQ</sequence>
<reference evidence="2" key="1">
    <citation type="submission" date="2022-10" db="EMBL/GenBank/DDBJ databases">
        <authorList>
            <person name="Chen Y."/>
            <person name="Dougan E. K."/>
            <person name="Chan C."/>
            <person name="Rhodes N."/>
            <person name="Thang M."/>
        </authorList>
    </citation>
    <scope>NUCLEOTIDE SEQUENCE</scope>
</reference>
<dbReference type="Pfam" id="PF20691">
    <property type="entry name" value="TAGT"/>
    <property type="match status" value="1"/>
</dbReference>
<dbReference type="EMBL" id="CAMXCT030001987">
    <property type="protein sequence ID" value="CAL4782011.1"/>
    <property type="molecule type" value="Genomic_DNA"/>
</dbReference>
<comment type="caution">
    <text evidence="2">The sequence shown here is derived from an EMBL/GenBank/DDBJ whole genome shotgun (WGS) entry which is preliminary data.</text>
</comment>
<dbReference type="EMBL" id="CAMXCT020001987">
    <property type="protein sequence ID" value="CAL1148074.1"/>
    <property type="molecule type" value="Genomic_DNA"/>
</dbReference>
<reference evidence="3" key="2">
    <citation type="submission" date="2024-04" db="EMBL/GenBank/DDBJ databases">
        <authorList>
            <person name="Chen Y."/>
            <person name="Shah S."/>
            <person name="Dougan E. K."/>
            <person name="Thang M."/>
            <person name="Chan C."/>
        </authorList>
    </citation>
    <scope>NUCLEOTIDE SEQUENCE [LARGE SCALE GENOMIC DNA]</scope>
</reference>
<protein>
    <submittedName>
        <fullName evidence="4">TET-Associated Glycosyltransferase domain-containing protein</fullName>
    </submittedName>
</protein>
<name>A0A9P1FYU0_9DINO</name>
<keyword evidence="5" id="KW-1185">Reference proteome</keyword>
<evidence type="ECO:0000313" key="5">
    <source>
        <dbReference type="Proteomes" id="UP001152797"/>
    </source>
</evidence>
<dbReference type="Proteomes" id="UP001152797">
    <property type="component" value="Unassembled WGS sequence"/>
</dbReference>
<dbReference type="AlphaFoldDB" id="A0A9P1FYU0"/>
<evidence type="ECO:0000313" key="4">
    <source>
        <dbReference type="EMBL" id="CAL4782011.1"/>
    </source>
</evidence>
<feature type="domain" description="TET-Associated Glycosyltransferase" evidence="1">
    <location>
        <begin position="102"/>
        <end position="216"/>
    </location>
</feature>
<proteinExistence type="predicted"/>
<dbReference type="EMBL" id="CAMXCT010001987">
    <property type="protein sequence ID" value="CAI3994699.1"/>
    <property type="molecule type" value="Genomic_DNA"/>
</dbReference>
<gene>
    <name evidence="2" type="ORF">C1SCF055_LOCUS21328</name>
</gene>
<accession>A0A9P1FYU0</accession>